<dbReference type="AlphaFoldDB" id="A0AAD2A7V2"/>
<evidence type="ECO:0000313" key="3">
    <source>
        <dbReference type="Proteomes" id="UP000834106"/>
    </source>
</evidence>
<proteinExistence type="predicted"/>
<dbReference type="PANTHER" id="PTHR19316">
    <property type="entry name" value="PROTEIN FOLDING REGULATOR"/>
    <property type="match status" value="1"/>
</dbReference>
<feature type="compositionally biased region" description="Polar residues" evidence="1">
    <location>
        <begin position="54"/>
        <end position="74"/>
    </location>
</feature>
<dbReference type="Gene3D" id="1.25.10.10">
    <property type="entry name" value="Leucine-rich Repeat Variant"/>
    <property type="match status" value="1"/>
</dbReference>
<dbReference type="GO" id="GO:0005783">
    <property type="term" value="C:endoplasmic reticulum"/>
    <property type="evidence" value="ECO:0007669"/>
    <property type="project" value="TreeGrafter"/>
</dbReference>
<dbReference type="PANTHER" id="PTHR19316:SF18">
    <property type="entry name" value="HSP70-BINDING PROTEIN 1"/>
    <property type="match status" value="1"/>
</dbReference>
<organism evidence="2 3">
    <name type="scientific">Fraxinus pennsylvanica</name>
    <dbReference type="NCBI Taxonomy" id="56036"/>
    <lineage>
        <taxon>Eukaryota</taxon>
        <taxon>Viridiplantae</taxon>
        <taxon>Streptophyta</taxon>
        <taxon>Embryophyta</taxon>
        <taxon>Tracheophyta</taxon>
        <taxon>Spermatophyta</taxon>
        <taxon>Magnoliopsida</taxon>
        <taxon>eudicotyledons</taxon>
        <taxon>Gunneridae</taxon>
        <taxon>Pentapetalae</taxon>
        <taxon>asterids</taxon>
        <taxon>lamiids</taxon>
        <taxon>Lamiales</taxon>
        <taxon>Oleaceae</taxon>
        <taxon>Oleeae</taxon>
        <taxon>Fraxinus</taxon>
    </lineage>
</organism>
<gene>
    <name evidence="2" type="ORF">FPE_LOCUS30699</name>
</gene>
<dbReference type="InterPro" id="IPR050693">
    <property type="entry name" value="Hsp70_NEF-Inhibitors"/>
</dbReference>
<accession>A0AAD2A7V2</accession>
<keyword evidence="3" id="KW-1185">Reference proteome</keyword>
<dbReference type="GO" id="GO:0000774">
    <property type="term" value="F:adenyl-nucleotide exchange factor activity"/>
    <property type="evidence" value="ECO:0007669"/>
    <property type="project" value="TreeGrafter"/>
</dbReference>
<name>A0AAD2A7V2_9LAMI</name>
<feature type="region of interest" description="Disordered" evidence="1">
    <location>
        <begin position="1"/>
        <end position="84"/>
    </location>
</feature>
<evidence type="ECO:0000256" key="1">
    <source>
        <dbReference type="SAM" id="MobiDB-lite"/>
    </source>
</evidence>
<evidence type="ECO:0000313" key="2">
    <source>
        <dbReference type="EMBL" id="CAI9783269.1"/>
    </source>
</evidence>
<sequence>MDNELENTNSRTNGGRGEADEGDSLQLVFDQNRSETNTDEDSDLPASLPAATDDLSNGSSPLPDTLPSNNSTHNPPCIKKSTRTKMTPRWMKDFGVTPQDIEGMLDELQEHMESIDMANALIRHNNPRISAFRFANGYAALEMPSALRMKAPDLIHYLLNENHSDCTIVNELGFPHILTHLASSEDADVRGASLQVLLDIAQDRQGKPYGIPNEEDGRLKQILQERSKEERQLVDSLWSACYNEPSAFCEEILALPGEDALPPDVAIKHFEPPV</sequence>
<dbReference type="Proteomes" id="UP000834106">
    <property type="component" value="Chromosome 19"/>
</dbReference>
<protein>
    <submittedName>
        <fullName evidence="2">Uncharacterized protein</fullName>
    </submittedName>
</protein>
<dbReference type="EMBL" id="OU503054">
    <property type="protein sequence ID" value="CAI9783269.1"/>
    <property type="molecule type" value="Genomic_DNA"/>
</dbReference>
<reference evidence="2" key="1">
    <citation type="submission" date="2023-05" db="EMBL/GenBank/DDBJ databases">
        <authorList>
            <person name="Huff M."/>
        </authorList>
    </citation>
    <scope>NUCLEOTIDE SEQUENCE</scope>
</reference>
<dbReference type="InterPro" id="IPR011989">
    <property type="entry name" value="ARM-like"/>
</dbReference>
<feature type="compositionally biased region" description="Polar residues" evidence="1">
    <location>
        <begin position="1"/>
        <end position="13"/>
    </location>
</feature>